<dbReference type="KEGG" id="cprv:CYPRO_1290"/>
<reference evidence="1 2" key="1">
    <citation type="submission" date="2018-03" db="EMBL/GenBank/DDBJ databases">
        <title>Phenotypic and genomic properties of Cyclonatronum proteinivorum gen. nov., sp. nov., a haloalkaliphilic bacteroidete from soda lakes possessing Na+-translocating rhodopsin.</title>
        <authorList>
            <person name="Toshchakov S.V."/>
            <person name="Korzhenkov A."/>
            <person name="Samarov N.I."/>
            <person name="Kublanov I.V."/>
            <person name="Muntyan M.S."/>
            <person name="Sorokin D.Y."/>
        </authorList>
    </citation>
    <scope>NUCLEOTIDE SEQUENCE [LARGE SCALE GENOMIC DNA]</scope>
    <source>
        <strain evidence="1 2">Omega</strain>
    </source>
</reference>
<dbReference type="Gene3D" id="1.20.120.330">
    <property type="entry name" value="Nucleotidyltransferases domain 2"/>
    <property type="match status" value="1"/>
</dbReference>
<dbReference type="AlphaFoldDB" id="A0A345UJ95"/>
<dbReference type="Proteomes" id="UP000254808">
    <property type="component" value="Chromosome"/>
</dbReference>
<sequence>MTKSESKWMLRFNNYCNALAKLESGVDQIRQSSTIIAIEKENLDEMVLESTIQRFEYTHELACKLMKAYLENEGIFNLIGSKDATREAFKAGLIEDGELWMEMIRRRNLSSHTYDEANAQGLFEEILHAYLPAFKALRSKMETLSQLL</sequence>
<dbReference type="InterPro" id="IPR010235">
    <property type="entry name" value="HepT"/>
</dbReference>
<evidence type="ECO:0000313" key="1">
    <source>
        <dbReference type="EMBL" id="AXJ00547.1"/>
    </source>
</evidence>
<dbReference type="OrthoDB" id="9810452at2"/>
<dbReference type="SUPFAM" id="SSF81593">
    <property type="entry name" value="Nucleotidyltransferase substrate binding subunit/domain"/>
    <property type="match status" value="1"/>
</dbReference>
<dbReference type="GO" id="GO:0016740">
    <property type="term" value="F:transferase activity"/>
    <property type="evidence" value="ECO:0007669"/>
    <property type="project" value="UniProtKB-KW"/>
</dbReference>
<keyword evidence="2" id="KW-1185">Reference proteome</keyword>
<keyword evidence="1" id="KW-0808">Transferase</keyword>
<dbReference type="EMBL" id="CP027806">
    <property type="protein sequence ID" value="AXJ00547.1"/>
    <property type="molecule type" value="Genomic_DNA"/>
</dbReference>
<name>A0A345UJ95_9BACT</name>
<protein>
    <submittedName>
        <fullName evidence="1">Nucleotidyltransferase substrate binding protein, HI0074 family</fullName>
    </submittedName>
</protein>
<dbReference type="NCBIfam" id="TIGR01987">
    <property type="entry name" value="HI0074"/>
    <property type="match status" value="1"/>
</dbReference>
<accession>A0A345UJ95</accession>
<organism evidence="1 2">
    <name type="scientific">Cyclonatronum proteinivorum</name>
    <dbReference type="NCBI Taxonomy" id="1457365"/>
    <lineage>
        <taxon>Bacteria</taxon>
        <taxon>Pseudomonadati</taxon>
        <taxon>Balneolota</taxon>
        <taxon>Balneolia</taxon>
        <taxon>Balneolales</taxon>
        <taxon>Cyclonatronaceae</taxon>
        <taxon>Cyclonatronum</taxon>
    </lineage>
</organism>
<dbReference type="RefSeq" id="WP_114983814.1">
    <property type="nucleotide sequence ID" value="NZ_CP027806.1"/>
</dbReference>
<gene>
    <name evidence="1" type="ORF">CYPRO_1290</name>
</gene>
<proteinExistence type="predicted"/>
<dbReference type="Pfam" id="PF08780">
    <property type="entry name" value="NTase_sub_bind"/>
    <property type="match status" value="1"/>
</dbReference>
<evidence type="ECO:0000313" key="2">
    <source>
        <dbReference type="Proteomes" id="UP000254808"/>
    </source>
</evidence>